<sequence length="1048" mass="113662">MFSKFFINRPIFATVLALLIVVAGLIALNILPVAQFPEITPPTVQVSAVYPGANAETVAQTVGLPIEQQVNGVDGMLYMSSNSSSSGAYSLTITFAVGTDIDMATVQVQNRVSVAQSSLPEPVVVQGVTVQKQSSNIVMFLTMTSQDSVYNSLYLTNYAKLNLVDQLSRVPGVGAVNVMGAGDYSMRIWLDPEAMRIRNISPAQVYQSIQSQNMEVSAGYIGQPIGKDNKNAFQYTLNVQGRLTSPEQFGNIIIRREQDGAMLRLKDIARIDLGSASYNVVSRLKGKPTAAIAIYQQPGSNSLDVSKGVKAKMEEMAASFPAGIAYNVTLDTTDVIHASIDEVMVTFFETTLLVVLVIFLFLQNWRAVIIPCITIPVSLIGTLAVMAAFGFSINTLTLFGLILAVAIVVDDAIVVVENASRLLETGQYSTREAVTKAMGEITGPIVGVVLVLLAVFIPTMMISGISGQLYKQFALTIAASTVLSGFNSLTLTPALCALFLEKSKPSNFFIYKGFNKAYDKTQGVYDSTVKWLLQRPVISFVSFAVLTVIAIILFMRWPSTFIPDEDDGYFIAVVQLPPAASLERTQAVGDKINAILDSYPEVENYIGISGFSVMGGGEQSNSATYFVVLKNWDERKGKEHTAAVVVDRFNGEAYMEIQAGQAFAMVPPAIPGLGTSGGLQLQLEDRRNLGPTEMQQAINSLLASYHSKPALASVSSQYQANVPQYFLNIDRDKVQFMGIALNDVFSTLSYYMGAAYVNDFVEFGHIYQVKIEARDQAQRVIDDVLKLSVANSAGEMVPLSSFTKVEERLGQDQINRYNMYSTAALTCNVAPGSSSGQAIQEMEALFKEQLGDEFGYEWTSVAYQETQAGNTTTVVLVMALIVAFLVLAAQYESWTSPVAAVIGLPVALLGAMIGCLIMGTPVSVYTQIGIILLVALSAKNGILIVEFARDFRAEGNSIREAAYEAGHVRLRPILMTSFAFVLGVMPLLFAAGAGAQSRIALGTAVVFGMAMNTLLATIYIPNFYELMQKLQERFSKKKDNDVKKDTNM</sequence>
<dbReference type="SUPFAM" id="SSF82693">
    <property type="entry name" value="Multidrug efflux transporter AcrB pore domain, PN1, PN2, PC1 and PC2 subdomains"/>
    <property type="match status" value="3"/>
</dbReference>
<dbReference type="PROSITE" id="PS50156">
    <property type="entry name" value="SSD"/>
    <property type="match status" value="1"/>
</dbReference>
<evidence type="ECO:0000256" key="8">
    <source>
        <dbReference type="ARBA" id="ARBA00023136"/>
    </source>
</evidence>
<feature type="transmembrane region" description="Helical" evidence="9">
    <location>
        <begin position="999"/>
        <end position="1020"/>
    </location>
</feature>
<dbReference type="FunFam" id="3.30.70.1430:FF:000001">
    <property type="entry name" value="Efflux pump membrane transporter"/>
    <property type="match status" value="1"/>
</dbReference>
<dbReference type="Pfam" id="PF00873">
    <property type="entry name" value="ACR_tran"/>
    <property type="match status" value="1"/>
</dbReference>
<dbReference type="GeneID" id="69590318"/>
<keyword evidence="14" id="KW-1185">Reference proteome</keyword>
<organism evidence="11 13">
    <name type="scientific">Bacteroides faecis</name>
    <dbReference type="NCBI Taxonomy" id="674529"/>
    <lineage>
        <taxon>Bacteria</taxon>
        <taxon>Pseudomonadati</taxon>
        <taxon>Bacteroidota</taxon>
        <taxon>Bacteroidia</taxon>
        <taxon>Bacteroidales</taxon>
        <taxon>Bacteroidaceae</taxon>
        <taxon>Bacteroides</taxon>
    </lineage>
</organism>
<dbReference type="EMBL" id="CP103141">
    <property type="protein sequence ID" value="UVQ73208.1"/>
    <property type="molecule type" value="Genomic_DNA"/>
</dbReference>
<evidence type="ECO:0000313" key="12">
    <source>
        <dbReference type="EMBL" id="UVQ73208.1"/>
    </source>
</evidence>
<feature type="transmembrane region" description="Helical" evidence="9">
    <location>
        <begin position="898"/>
        <end position="919"/>
    </location>
</feature>
<evidence type="ECO:0000259" key="10">
    <source>
        <dbReference type="PROSITE" id="PS50156"/>
    </source>
</evidence>
<evidence type="ECO:0000256" key="3">
    <source>
        <dbReference type="ARBA" id="ARBA00022448"/>
    </source>
</evidence>
<evidence type="ECO:0000313" key="13">
    <source>
        <dbReference type="Proteomes" id="UP000095606"/>
    </source>
</evidence>
<dbReference type="Gene3D" id="3.30.70.1320">
    <property type="entry name" value="Multidrug efflux transporter AcrB pore domain like"/>
    <property type="match status" value="1"/>
</dbReference>
<dbReference type="PANTHER" id="PTHR32063:SF11">
    <property type="entry name" value="CATION OR DRUG EFFLUX SYSTEM PROTEIN"/>
    <property type="match status" value="1"/>
</dbReference>
<feature type="transmembrane region" description="Helical" evidence="9">
    <location>
        <begin position="473"/>
        <end position="500"/>
    </location>
</feature>
<evidence type="ECO:0000256" key="7">
    <source>
        <dbReference type="ARBA" id="ARBA00022989"/>
    </source>
</evidence>
<dbReference type="InterPro" id="IPR004764">
    <property type="entry name" value="MdtF-like"/>
</dbReference>
<feature type="transmembrane region" description="Helical" evidence="9">
    <location>
        <begin position="397"/>
        <end position="416"/>
    </location>
</feature>
<dbReference type="Proteomes" id="UP000095606">
    <property type="component" value="Unassembled WGS sequence"/>
</dbReference>
<keyword evidence="5" id="KW-0997">Cell inner membrane</keyword>
<dbReference type="SUPFAM" id="SSF82866">
    <property type="entry name" value="Multidrug efflux transporter AcrB transmembrane domain"/>
    <property type="match status" value="2"/>
</dbReference>
<keyword evidence="3" id="KW-0813">Transport</keyword>
<protein>
    <submittedName>
        <fullName evidence="12">Efflux RND transporter permease subunit</fullName>
    </submittedName>
    <submittedName>
        <fullName evidence="11">The (Largely Gram-negative Bacterial) Hydrophobe/Amphiphile Efflux-1 (HAE1) Family</fullName>
    </submittedName>
</protein>
<proteinExistence type="inferred from homology"/>
<dbReference type="RefSeq" id="WP_055268880.1">
    <property type="nucleotide sequence ID" value="NZ_CABMFH010000002.1"/>
</dbReference>
<dbReference type="SUPFAM" id="SSF82714">
    <property type="entry name" value="Multidrug efflux transporter AcrB TolC docking domain, DN and DC subdomains"/>
    <property type="match status" value="2"/>
</dbReference>
<feature type="transmembrane region" description="Helical" evidence="9">
    <location>
        <begin position="973"/>
        <end position="993"/>
    </location>
</feature>
<dbReference type="NCBIfam" id="NF000282">
    <property type="entry name" value="RND_permease_1"/>
    <property type="match status" value="1"/>
</dbReference>
<dbReference type="GO" id="GO:0015562">
    <property type="term" value="F:efflux transmembrane transporter activity"/>
    <property type="evidence" value="ECO:0007669"/>
    <property type="project" value="InterPro"/>
</dbReference>
<comment type="subcellular location">
    <subcellularLocation>
        <location evidence="1">Cell inner membrane</location>
        <topology evidence="1">Multi-pass membrane protein</topology>
    </subcellularLocation>
</comment>
<evidence type="ECO:0000313" key="14">
    <source>
        <dbReference type="Proteomes" id="UP001060104"/>
    </source>
</evidence>
<keyword evidence="6 9" id="KW-0812">Transmembrane</keyword>
<evidence type="ECO:0000256" key="9">
    <source>
        <dbReference type="SAM" id="Phobius"/>
    </source>
</evidence>
<feature type="transmembrane region" description="Helical" evidence="9">
    <location>
        <begin position="537"/>
        <end position="557"/>
    </location>
</feature>
<dbReference type="AlphaFoldDB" id="A0A174GM67"/>
<evidence type="ECO:0000313" key="11">
    <source>
        <dbReference type="EMBL" id="CUO62467.1"/>
    </source>
</evidence>
<dbReference type="Gene3D" id="3.30.70.1440">
    <property type="entry name" value="Multidrug efflux transporter AcrB pore domain"/>
    <property type="match status" value="1"/>
</dbReference>
<dbReference type="NCBIfam" id="TIGR00915">
    <property type="entry name" value="2A0602"/>
    <property type="match status" value="1"/>
</dbReference>
<reference evidence="12" key="2">
    <citation type="submission" date="2022-08" db="EMBL/GenBank/DDBJ databases">
        <title>Genome Sequencing of Bacteroides fragilis Group Isolates with Nanopore Technology.</title>
        <authorList>
            <person name="Tisza M.J."/>
            <person name="Smith D."/>
            <person name="Dekker J.P."/>
        </authorList>
    </citation>
    <scope>NUCLEOTIDE SEQUENCE</scope>
    <source>
        <strain evidence="12">BFG-527</strain>
    </source>
</reference>
<evidence type="ECO:0000256" key="4">
    <source>
        <dbReference type="ARBA" id="ARBA00022475"/>
    </source>
</evidence>
<dbReference type="Proteomes" id="UP001060104">
    <property type="component" value="Chromosome"/>
</dbReference>
<dbReference type="InterPro" id="IPR000731">
    <property type="entry name" value="SSD"/>
</dbReference>
<dbReference type="FunFam" id="1.20.1640.10:FF:000001">
    <property type="entry name" value="Efflux pump membrane transporter"/>
    <property type="match status" value="1"/>
</dbReference>
<dbReference type="InterPro" id="IPR001036">
    <property type="entry name" value="Acrflvin-R"/>
</dbReference>
<accession>A0A174GM67</accession>
<dbReference type="PANTHER" id="PTHR32063">
    <property type="match status" value="1"/>
</dbReference>
<evidence type="ECO:0000256" key="6">
    <source>
        <dbReference type="ARBA" id="ARBA00022692"/>
    </source>
</evidence>
<feature type="transmembrane region" description="Helical" evidence="9">
    <location>
        <begin position="437"/>
        <end position="461"/>
    </location>
</feature>
<dbReference type="GO" id="GO:0005886">
    <property type="term" value="C:plasma membrane"/>
    <property type="evidence" value="ECO:0007669"/>
    <property type="project" value="UniProtKB-SubCell"/>
</dbReference>
<dbReference type="GO" id="GO:0042910">
    <property type="term" value="F:xenobiotic transmembrane transporter activity"/>
    <property type="evidence" value="ECO:0007669"/>
    <property type="project" value="TreeGrafter"/>
</dbReference>
<comment type="similarity">
    <text evidence="2">Belongs to the resistance-nodulation-cell division (RND) (TC 2.A.6) family.</text>
</comment>
<keyword evidence="8 9" id="KW-0472">Membrane</keyword>
<keyword evidence="4" id="KW-1003">Cell membrane</keyword>
<dbReference type="GO" id="GO:0009636">
    <property type="term" value="P:response to toxic substance"/>
    <property type="evidence" value="ECO:0007669"/>
    <property type="project" value="UniProtKB-ARBA"/>
</dbReference>
<evidence type="ECO:0000256" key="2">
    <source>
        <dbReference type="ARBA" id="ARBA00010942"/>
    </source>
</evidence>
<feature type="transmembrane region" description="Helical" evidence="9">
    <location>
        <begin position="873"/>
        <end position="891"/>
    </location>
</feature>
<name>A0A174GM67_9BACE</name>
<gene>
    <name evidence="11" type="primary">bepE_1</name>
    <name evidence="11" type="ORF">ERS852461_00727</name>
    <name evidence="12" type="ORF">NXY30_19510</name>
</gene>
<evidence type="ECO:0000256" key="5">
    <source>
        <dbReference type="ARBA" id="ARBA00022519"/>
    </source>
</evidence>
<feature type="transmembrane region" description="Helical" evidence="9">
    <location>
        <begin position="343"/>
        <end position="362"/>
    </location>
</feature>
<reference evidence="11 13" key="1">
    <citation type="submission" date="2015-09" db="EMBL/GenBank/DDBJ databases">
        <authorList>
            <consortium name="Pathogen Informatics"/>
        </authorList>
    </citation>
    <scope>NUCLEOTIDE SEQUENCE [LARGE SCALE GENOMIC DNA]</scope>
    <source>
        <strain evidence="11 13">2789STDY5834846</strain>
    </source>
</reference>
<keyword evidence="7 9" id="KW-1133">Transmembrane helix</keyword>
<dbReference type="EMBL" id="CZAE01000002">
    <property type="protein sequence ID" value="CUO62467.1"/>
    <property type="molecule type" value="Genomic_DNA"/>
</dbReference>
<feature type="transmembrane region" description="Helical" evidence="9">
    <location>
        <begin position="925"/>
        <end position="945"/>
    </location>
</feature>
<accession>A0A3E5GM42</accession>
<dbReference type="Gene3D" id="1.20.1640.10">
    <property type="entry name" value="Multidrug efflux transporter AcrB transmembrane domain"/>
    <property type="match status" value="2"/>
</dbReference>
<feature type="transmembrane region" description="Helical" evidence="9">
    <location>
        <begin position="369"/>
        <end position="391"/>
    </location>
</feature>
<dbReference type="Gene3D" id="3.30.2090.10">
    <property type="entry name" value="Multidrug efflux transporter AcrB TolC docking domain, DN and DC subdomains"/>
    <property type="match status" value="2"/>
</dbReference>
<evidence type="ECO:0000256" key="1">
    <source>
        <dbReference type="ARBA" id="ARBA00004429"/>
    </source>
</evidence>
<dbReference type="PRINTS" id="PR00702">
    <property type="entry name" value="ACRIFLAVINRP"/>
</dbReference>
<dbReference type="Gene3D" id="3.30.70.1430">
    <property type="entry name" value="Multidrug efflux transporter AcrB pore domain"/>
    <property type="match status" value="2"/>
</dbReference>
<feature type="domain" description="SSD" evidence="10">
    <location>
        <begin position="373"/>
        <end position="498"/>
    </location>
</feature>
<dbReference type="InterPro" id="IPR027463">
    <property type="entry name" value="AcrB_DN_DC_subdom"/>
</dbReference>